<accession>A0ABT7A655</accession>
<feature type="transmembrane region" description="Helical" evidence="6">
    <location>
        <begin position="233"/>
        <end position="252"/>
    </location>
</feature>
<dbReference type="InterPro" id="IPR003838">
    <property type="entry name" value="ABC3_permease_C"/>
</dbReference>
<dbReference type="Pfam" id="PF02687">
    <property type="entry name" value="FtsX"/>
    <property type="match status" value="2"/>
</dbReference>
<dbReference type="RefSeq" id="WP_274043413.1">
    <property type="nucleotide sequence ID" value="NZ_JANCPR020000046.1"/>
</dbReference>
<evidence type="ECO:0000256" key="5">
    <source>
        <dbReference type="ARBA" id="ARBA00023136"/>
    </source>
</evidence>
<feature type="transmembrane region" description="Helical" evidence="6">
    <location>
        <begin position="200"/>
        <end position="221"/>
    </location>
</feature>
<feature type="transmembrane region" description="Helical" evidence="6">
    <location>
        <begin position="285"/>
        <end position="305"/>
    </location>
</feature>
<organism evidence="8 9">
    <name type="scientific">Streptomyces iconiensis</name>
    <dbReference type="NCBI Taxonomy" id="1384038"/>
    <lineage>
        <taxon>Bacteria</taxon>
        <taxon>Bacillati</taxon>
        <taxon>Actinomycetota</taxon>
        <taxon>Actinomycetes</taxon>
        <taxon>Kitasatosporales</taxon>
        <taxon>Streptomycetaceae</taxon>
        <taxon>Streptomyces</taxon>
    </lineage>
</organism>
<evidence type="ECO:0000256" key="2">
    <source>
        <dbReference type="ARBA" id="ARBA00022475"/>
    </source>
</evidence>
<evidence type="ECO:0000256" key="4">
    <source>
        <dbReference type="ARBA" id="ARBA00022989"/>
    </source>
</evidence>
<comment type="caution">
    <text evidence="8">The sequence shown here is derived from an EMBL/GenBank/DDBJ whole genome shotgun (WGS) entry which is preliminary data.</text>
</comment>
<dbReference type="PANTHER" id="PTHR30287:SF1">
    <property type="entry name" value="INNER MEMBRANE PROTEIN"/>
    <property type="match status" value="1"/>
</dbReference>
<dbReference type="InterPro" id="IPR038766">
    <property type="entry name" value="Membrane_comp_ABC_pdt"/>
</dbReference>
<feature type="domain" description="ABC3 transporter permease C-terminal" evidence="7">
    <location>
        <begin position="63"/>
        <end position="183"/>
    </location>
</feature>
<evidence type="ECO:0000256" key="1">
    <source>
        <dbReference type="ARBA" id="ARBA00004651"/>
    </source>
</evidence>
<feature type="transmembrane region" description="Helical" evidence="6">
    <location>
        <begin position="402"/>
        <end position="425"/>
    </location>
</feature>
<protein>
    <submittedName>
        <fullName evidence="8">ABC transporter permease</fullName>
    </submittedName>
</protein>
<keyword evidence="4 6" id="KW-1133">Transmembrane helix</keyword>
<feature type="transmembrane region" description="Helical" evidence="6">
    <location>
        <begin position="317"/>
        <end position="338"/>
    </location>
</feature>
<feature type="transmembrane region" description="Helical" evidence="6">
    <location>
        <begin position="155"/>
        <end position="179"/>
    </location>
</feature>
<feature type="transmembrane region" description="Helical" evidence="6">
    <location>
        <begin position="112"/>
        <end position="135"/>
    </location>
</feature>
<evidence type="ECO:0000256" key="6">
    <source>
        <dbReference type="SAM" id="Phobius"/>
    </source>
</evidence>
<keyword evidence="9" id="KW-1185">Reference proteome</keyword>
<feature type="domain" description="ABC3 transporter permease C-terminal" evidence="7">
    <location>
        <begin position="322"/>
        <end position="429"/>
    </location>
</feature>
<keyword evidence="3 6" id="KW-0812">Transmembrane</keyword>
<sequence length="441" mass="44612">MSLFSTTGLAAASVKARPSAFVGTFAALVFSATVVTACVAIAVSAGGVPASADQAVMSDMGVAFSLLTVYLSIFVIGQVMSLAVAQRRRESALLRAVGAGPWQIRRMVATEALCTALLALPVGYGLGALLAQVWFDGMAGQGMVPDGMALRVGLPSLFAAFGVLFVSSQLGGLIAAWRASRTRPSAVLAGSQVQGGERPGWIRGLASLVFLAGAAALTAAAEAGSAEDAASEVPLVLLAYLVAIGLAGPWIGRLATVVAAPLLRGFGGAAGELAVAGCRARSRRLSAAITPIALVTAFAVAKFVSLTGTGDPEWMDVFGTLLYAGFAGLVAANTLVMLTLERLREFSLLRTVGADKRQVVAVVVAEGAITALAGVGAGVLAACAVMVPLGGKTGTPVSGLPGWAWAATLFCGAVLVWTASCAPLARMLRVRPIEGVVRRSS</sequence>
<evidence type="ECO:0000313" key="8">
    <source>
        <dbReference type="EMBL" id="MDJ1136818.1"/>
    </source>
</evidence>
<dbReference type="PANTHER" id="PTHR30287">
    <property type="entry name" value="MEMBRANE COMPONENT OF PREDICTED ABC SUPERFAMILY METABOLITE UPTAKE TRANSPORTER"/>
    <property type="match status" value="1"/>
</dbReference>
<keyword evidence="5 6" id="KW-0472">Membrane</keyword>
<dbReference type="Proteomes" id="UP001214441">
    <property type="component" value="Unassembled WGS sequence"/>
</dbReference>
<feature type="transmembrane region" description="Helical" evidence="6">
    <location>
        <begin position="359"/>
        <end position="390"/>
    </location>
</feature>
<feature type="transmembrane region" description="Helical" evidence="6">
    <location>
        <begin position="63"/>
        <end position="85"/>
    </location>
</feature>
<proteinExistence type="predicted"/>
<evidence type="ECO:0000313" key="9">
    <source>
        <dbReference type="Proteomes" id="UP001214441"/>
    </source>
</evidence>
<gene>
    <name evidence="8" type="ORF">NMN56_033685</name>
</gene>
<reference evidence="8 9" key="1">
    <citation type="submission" date="2023-05" db="EMBL/GenBank/DDBJ databases">
        <title>Streptantibioticus silvisoli sp. nov., acidotolerant actinomycetes 1 from pine litter.</title>
        <authorList>
            <person name="Swiecimska M."/>
            <person name="Golinska P."/>
            <person name="Sangal V."/>
            <person name="Wachnowicz B."/>
            <person name="Goodfellow M."/>
        </authorList>
    </citation>
    <scope>NUCLEOTIDE SEQUENCE [LARGE SCALE GENOMIC DNA]</scope>
    <source>
        <strain evidence="8 9">DSM 42109</strain>
    </source>
</reference>
<comment type="subcellular location">
    <subcellularLocation>
        <location evidence="1">Cell membrane</location>
        <topology evidence="1">Multi-pass membrane protein</topology>
    </subcellularLocation>
</comment>
<evidence type="ECO:0000256" key="3">
    <source>
        <dbReference type="ARBA" id="ARBA00022692"/>
    </source>
</evidence>
<keyword evidence="2" id="KW-1003">Cell membrane</keyword>
<dbReference type="EMBL" id="JANCPR020000046">
    <property type="protein sequence ID" value="MDJ1136818.1"/>
    <property type="molecule type" value="Genomic_DNA"/>
</dbReference>
<name>A0ABT7A655_9ACTN</name>
<feature type="transmembrane region" description="Helical" evidence="6">
    <location>
        <begin position="20"/>
        <end position="43"/>
    </location>
</feature>
<evidence type="ECO:0000259" key="7">
    <source>
        <dbReference type="Pfam" id="PF02687"/>
    </source>
</evidence>